<gene>
    <name evidence="2" type="ORF">SAMN04515678_104192</name>
</gene>
<feature type="transmembrane region" description="Helical" evidence="1">
    <location>
        <begin position="73"/>
        <end position="89"/>
    </location>
</feature>
<accession>A0A1I1W8Q8</accession>
<dbReference type="Proteomes" id="UP000325289">
    <property type="component" value="Unassembled WGS sequence"/>
</dbReference>
<name>A0A1I1W8Q8_9RHOB</name>
<feature type="transmembrane region" description="Helical" evidence="1">
    <location>
        <begin position="190"/>
        <end position="209"/>
    </location>
</feature>
<sequence length="210" mass="21899">MTRADLTAFGYAVPLAFLAAAGLVLLVWISADEAVAVRIFAAATLPLWSFDVVESYQLTARGRGVWSPERMASALHVGVSTATAIVLVLGASAPVAAAAGGVGAAFGSWVWPVPTGRLARAAARYDTDRPIPRAWLGWPALVALLLAGVLAYPPEGGWPGYLYFQPVLLLGIGATYTAHRSVPLALHPMTAKLCGAALLFATIAAAYMVR</sequence>
<feature type="transmembrane region" description="Helical" evidence="1">
    <location>
        <begin position="9"/>
        <end position="29"/>
    </location>
</feature>
<keyword evidence="1" id="KW-0812">Transmembrane</keyword>
<organism evidence="2 3">
    <name type="scientific">Roseivivax sediminis</name>
    <dbReference type="NCBI Taxonomy" id="936889"/>
    <lineage>
        <taxon>Bacteria</taxon>
        <taxon>Pseudomonadati</taxon>
        <taxon>Pseudomonadota</taxon>
        <taxon>Alphaproteobacteria</taxon>
        <taxon>Rhodobacterales</taxon>
        <taxon>Roseobacteraceae</taxon>
        <taxon>Roseivivax</taxon>
    </lineage>
</organism>
<evidence type="ECO:0000313" key="2">
    <source>
        <dbReference type="EMBL" id="SFD91586.1"/>
    </source>
</evidence>
<keyword evidence="3" id="KW-1185">Reference proteome</keyword>
<feature type="transmembrane region" description="Helical" evidence="1">
    <location>
        <begin position="134"/>
        <end position="152"/>
    </location>
</feature>
<protein>
    <submittedName>
        <fullName evidence="2">Uncharacterized protein</fullName>
    </submittedName>
</protein>
<proteinExistence type="predicted"/>
<feature type="transmembrane region" description="Helical" evidence="1">
    <location>
        <begin position="35"/>
        <end position="53"/>
    </location>
</feature>
<dbReference type="EMBL" id="FOMS01000004">
    <property type="protein sequence ID" value="SFD91586.1"/>
    <property type="molecule type" value="Genomic_DNA"/>
</dbReference>
<dbReference type="RefSeq" id="WP_149755431.1">
    <property type="nucleotide sequence ID" value="NZ_FOMS01000004.1"/>
</dbReference>
<keyword evidence="1" id="KW-0472">Membrane</keyword>
<feature type="transmembrane region" description="Helical" evidence="1">
    <location>
        <begin position="95"/>
        <end position="113"/>
    </location>
</feature>
<reference evidence="2 3" key="1">
    <citation type="submission" date="2016-10" db="EMBL/GenBank/DDBJ databases">
        <authorList>
            <person name="Varghese N."/>
            <person name="Submissions S."/>
        </authorList>
    </citation>
    <scope>NUCLEOTIDE SEQUENCE [LARGE SCALE GENOMIC DNA]</scope>
    <source>
        <strain evidence="3">YIM D21,KCTC 23444,ACCC 10710</strain>
    </source>
</reference>
<evidence type="ECO:0000313" key="3">
    <source>
        <dbReference type="Proteomes" id="UP000325289"/>
    </source>
</evidence>
<keyword evidence="1" id="KW-1133">Transmembrane helix</keyword>
<evidence type="ECO:0000256" key="1">
    <source>
        <dbReference type="SAM" id="Phobius"/>
    </source>
</evidence>
<dbReference type="AlphaFoldDB" id="A0A1I1W8Q8"/>